<keyword evidence="7 11" id="KW-0805">Transcription regulation</keyword>
<keyword evidence="9 11" id="KW-0804">Transcription</keyword>
<keyword evidence="13" id="KW-1185">Reference proteome</keyword>
<keyword evidence="3 11" id="KW-0509">mRNA transport</keyword>
<keyword evidence="8 11" id="KW-0010">Activator</keyword>
<dbReference type="Ensembl" id="ENSEBUT00000028175.1">
    <property type="protein sequence ID" value="ENSEBUP00000027599.1"/>
    <property type="gene ID" value="ENSEBUG00000016895.1"/>
</dbReference>
<dbReference type="Proteomes" id="UP000694388">
    <property type="component" value="Unplaced"/>
</dbReference>
<comment type="subunit">
    <text evidence="11">Component of the nuclear pore complex (NPC)-associated TREX-2 complex (transcription and export complex 2). Component of the SAGA transcription coactivator-HAT complex. Within the SAGA complex, participates to a subcomplex of SAGA called the DUB module (deubiquitination module).</text>
</comment>
<dbReference type="PANTHER" id="PTHR12514">
    <property type="entry name" value="ENHANCER OF YELLOW 2 TRANSCRIPTION FACTOR"/>
    <property type="match status" value="1"/>
</dbReference>
<dbReference type="Pfam" id="PF10163">
    <property type="entry name" value="EnY2"/>
    <property type="match status" value="1"/>
</dbReference>
<evidence type="ECO:0000313" key="12">
    <source>
        <dbReference type="Ensembl" id="ENSEBUP00000027599.1"/>
    </source>
</evidence>
<dbReference type="Gene3D" id="1.10.246.140">
    <property type="match status" value="1"/>
</dbReference>
<evidence type="ECO:0000256" key="1">
    <source>
        <dbReference type="ARBA" id="ARBA00004642"/>
    </source>
</evidence>
<dbReference type="GO" id="GO:0005654">
    <property type="term" value="C:nucleoplasm"/>
    <property type="evidence" value="ECO:0007669"/>
    <property type="project" value="UniProtKB-SubCell"/>
</dbReference>
<evidence type="ECO:0000256" key="5">
    <source>
        <dbReference type="ARBA" id="ARBA00022927"/>
    </source>
</evidence>
<dbReference type="HAMAP" id="MF_03046">
    <property type="entry name" value="ENY2_Sus1"/>
    <property type="match status" value="1"/>
</dbReference>
<proteinExistence type="inferred from homology"/>
<dbReference type="GO" id="GO:0000124">
    <property type="term" value="C:SAGA complex"/>
    <property type="evidence" value="ECO:0007669"/>
    <property type="project" value="UniProtKB-UniRule"/>
</dbReference>
<evidence type="ECO:0000256" key="7">
    <source>
        <dbReference type="ARBA" id="ARBA00023015"/>
    </source>
</evidence>
<dbReference type="InterPro" id="IPR038212">
    <property type="entry name" value="TF_EnY2_sf"/>
</dbReference>
<dbReference type="AlphaFoldDB" id="A0A8C4RCQ0"/>
<sequence>MNKDAQLRHSINQKLIENGERDRLKELLRTKLIECGWKDQMKAHCKEIIRQKGLDHVTIEELVTEITPRGRALVPDSVKKELLQRIRTFLGKNSII</sequence>
<accession>A0A8C4RCQ0</accession>
<dbReference type="GO" id="GO:0003713">
    <property type="term" value="F:transcription coactivator activity"/>
    <property type="evidence" value="ECO:0007669"/>
    <property type="project" value="UniProtKB-UniRule"/>
</dbReference>
<gene>
    <name evidence="11" type="primary">ENY2</name>
</gene>
<evidence type="ECO:0000256" key="6">
    <source>
        <dbReference type="ARBA" id="ARBA00023010"/>
    </source>
</evidence>
<keyword evidence="4 11" id="KW-0156">Chromatin regulator</keyword>
<dbReference type="GO" id="GO:0071819">
    <property type="term" value="C:DUBm complex"/>
    <property type="evidence" value="ECO:0007669"/>
    <property type="project" value="UniProtKB-UniRule"/>
</dbReference>
<comment type="subcellular location">
    <subcellularLocation>
        <location evidence="1 11">Nucleus</location>
        <location evidence="1 11">Nucleoplasm</location>
    </subcellularLocation>
</comment>
<dbReference type="GO" id="GO:0006406">
    <property type="term" value="P:mRNA export from nucleus"/>
    <property type="evidence" value="ECO:0007669"/>
    <property type="project" value="UniProtKB-UniRule"/>
</dbReference>
<evidence type="ECO:0000313" key="13">
    <source>
        <dbReference type="Proteomes" id="UP000694388"/>
    </source>
</evidence>
<keyword evidence="10 11" id="KW-0539">Nucleus</keyword>
<evidence type="ECO:0000256" key="4">
    <source>
        <dbReference type="ARBA" id="ARBA00022853"/>
    </source>
</evidence>
<keyword evidence="6 11" id="KW-0811">Translocation</keyword>
<dbReference type="OMA" id="RLMCRNI"/>
<reference evidence="12" key="2">
    <citation type="submission" date="2025-09" db="UniProtKB">
        <authorList>
            <consortium name="Ensembl"/>
        </authorList>
    </citation>
    <scope>IDENTIFICATION</scope>
</reference>
<evidence type="ECO:0000256" key="2">
    <source>
        <dbReference type="ARBA" id="ARBA00022448"/>
    </source>
</evidence>
<dbReference type="FunFam" id="1.10.246.140:FF:000001">
    <property type="entry name" value="Transcription and mRNA export factor ENY2"/>
    <property type="match status" value="1"/>
</dbReference>
<dbReference type="GO" id="GO:0070390">
    <property type="term" value="C:transcription export complex 2"/>
    <property type="evidence" value="ECO:0007669"/>
    <property type="project" value="UniProtKB-UniRule"/>
</dbReference>
<evidence type="ECO:0000256" key="10">
    <source>
        <dbReference type="ARBA" id="ARBA00023242"/>
    </source>
</evidence>
<dbReference type="GO" id="GO:0005643">
    <property type="term" value="C:nuclear pore"/>
    <property type="evidence" value="ECO:0007669"/>
    <property type="project" value="UniProtKB-UniRule"/>
</dbReference>
<keyword evidence="2 11" id="KW-0813">Transport</keyword>
<protein>
    <recommendedName>
        <fullName evidence="11">Transcription and mRNA export factor ENY2</fullName>
    </recommendedName>
    <alternativeName>
        <fullName evidence="11">Enhancer of yellow 2 transcription factor homolog</fullName>
    </alternativeName>
</protein>
<dbReference type="GO" id="GO:0006368">
    <property type="term" value="P:transcription elongation by RNA polymerase II"/>
    <property type="evidence" value="ECO:0007669"/>
    <property type="project" value="UniProtKB-UniRule"/>
</dbReference>
<evidence type="ECO:0000256" key="3">
    <source>
        <dbReference type="ARBA" id="ARBA00022816"/>
    </source>
</evidence>
<organism evidence="12 13">
    <name type="scientific">Eptatretus burgeri</name>
    <name type="common">Inshore hagfish</name>
    <dbReference type="NCBI Taxonomy" id="7764"/>
    <lineage>
        <taxon>Eukaryota</taxon>
        <taxon>Metazoa</taxon>
        <taxon>Chordata</taxon>
        <taxon>Craniata</taxon>
        <taxon>Vertebrata</taxon>
        <taxon>Cyclostomata</taxon>
        <taxon>Myxini</taxon>
        <taxon>Myxiniformes</taxon>
        <taxon>Myxinidae</taxon>
        <taxon>Eptatretinae</taxon>
        <taxon>Eptatretus</taxon>
    </lineage>
</organism>
<keyword evidence="5 11" id="KW-0653">Protein transport</keyword>
<comment type="similarity">
    <text evidence="11">Belongs to the ENY2 family.</text>
</comment>
<reference evidence="12" key="1">
    <citation type="submission" date="2025-08" db="UniProtKB">
        <authorList>
            <consortium name="Ensembl"/>
        </authorList>
    </citation>
    <scope>IDENTIFICATION</scope>
</reference>
<dbReference type="GeneTree" id="ENSGT00390000011748"/>
<dbReference type="GO" id="GO:0015031">
    <property type="term" value="P:protein transport"/>
    <property type="evidence" value="ECO:0007669"/>
    <property type="project" value="UniProtKB-KW"/>
</dbReference>
<evidence type="ECO:0000256" key="8">
    <source>
        <dbReference type="ARBA" id="ARBA00023159"/>
    </source>
</evidence>
<comment type="function">
    <text evidence="11">Involved in mRNA export coupled transcription activation by association with both the TREX-2 and the SAGA complexes. The transcription regulatory histone acetylation (HAT) complex SAGA is a multiprotein complex that activates transcription by remodeling chromatin and mediating histone acetylation and deubiquitination. Within the SAGA complex, participates to a subcomplex that specifically deubiquitinates histones. The SAGA complex is recruited to specific gene promoters by activators, where it is required for transcription. The TREX-2 complex functions in docking export-competent ribonucleoprotein particles (mRNPs) to the nuclear entrance of the nuclear pore complex (nuclear basket). TREX-2 participates in mRNA export and accurate chromatin positioning in the nucleus by tethering genes to the nuclear periphery.</text>
</comment>
<dbReference type="GO" id="GO:0006325">
    <property type="term" value="P:chromatin organization"/>
    <property type="evidence" value="ECO:0007669"/>
    <property type="project" value="UniProtKB-KW"/>
</dbReference>
<evidence type="ECO:0000256" key="9">
    <source>
        <dbReference type="ARBA" id="ARBA00023163"/>
    </source>
</evidence>
<evidence type="ECO:0000256" key="11">
    <source>
        <dbReference type="HAMAP-Rule" id="MF_03046"/>
    </source>
</evidence>
<dbReference type="InterPro" id="IPR018783">
    <property type="entry name" value="TF_ENY2"/>
</dbReference>
<name>A0A8C4RCQ0_EPTBU</name>